<keyword evidence="3" id="KW-0804">Transcription</keyword>
<dbReference type="Gene3D" id="1.10.357.10">
    <property type="entry name" value="Tetracycline Repressor, domain 2"/>
    <property type="match status" value="1"/>
</dbReference>
<dbReference type="SUPFAM" id="SSF48498">
    <property type="entry name" value="Tetracyclin repressor-like, C-terminal domain"/>
    <property type="match status" value="1"/>
</dbReference>
<reference evidence="6 7" key="1">
    <citation type="submission" date="2019-05" db="EMBL/GenBank/DDBJ databases">
        <authorList>
            <person name="Lee S.D."/>
        </authorList>
    </citation>
    <scope>NUCLEOTIDE SEQUENCE [LARGE SCALE GENOMIC DNA]</scope>
    <source>
        <strain evidence="6 7">YC2-7</strain>
    </source>
</reference>
<comment type="caution">
    <text evidence="6">The sequence shown here is derived from an EMBL/GenBank/DDBJ whole genome shotgun (WGS) entry which is preliminary data.</text>
</comment>
<dbReference type="GO" id="GO:0000976">
    <property type="term" value="F:transcription cis-regulatory region binding"/>
    <property type="evidence" value="ECO:0007669"/>
    <property type="project" value="TreeGrafter"/>
</dbReference>
<protein>
    <submittedName>
        <fullName evidence="6">TetR/AcrR family transcriptional regulator</fullName>
    </submittedName>
</protein>
<evidence type="ECO:0000313" key="7">
    <source>
        <dbReference type="Proteomes" id="UP000535543"/>
    </source>
</evidence>
<sequence>MTFTRARSYHHGDLRGELLARAEETLRESGVDGLSLRQLARDIGVSHGAPSRHFRDKQALLDAIALAGFERFGALFTDVPLEGSFPQRLESVVRIYVRFATENSALLELMFARKHSPTASSALPAAAEQAFLIPAALVAEAQANGEVVAGDPLRIGVAAFATMQGIATFVSSGFMTAEMAEELLGDITTQILNGLRPRA</sequence>
<keyword evidence="2 4" id="KW-0238">DNA-binding</keyword>
<dbReference type="EMBL" id="VCQU01000002">
    <property type="protein sequence ID" value="NMN95031.1"/>
    <property type="molecule type" value="Genomic_DNA"/>
</dbReference>
<proteinExistence type="predicted"/>
<dbReference type="InterPro" id="IPR050109">
    <property type="entry name" value="HTH-type_TetR-like_transc_reg"/>
</dbReference>
<evidence type="ECO:0000256" key="1">
    <source>
        <dbReference type="ARBA" id="ARBA00023015"/>
    </source>
</evidence>
<dbReference type="AlphaFoldDB" id="A0A848K9C9"/>
<evidence type="ECO:0000313" key="6">
    <source>
        <dbReference type="EMBL" id="NMN95031.1"/>
    </source>
</evidence>
<evidence type="ECO:0000259" key="5">
    <source>
        <dbReference type="PROSITE" id="PS50977"/>
    </source>
</evidence>
<evidence type="ECO:0000256" key="2">
    <source>
        <dbReference type="ARBA" id="ARBA00023125"/>
    </source>
</evidence>
<feature type="domain" description="HTH tetR-type" evidence="5">
    <location>
        <begin position="12"/>
        <end position="72"/>
    </location>
</feature>
<keyword evidence="7" id="KW-1185">Reference proteome</keyword>
<dbReference type="Pfam" id="PF13305">
    <property type="entry name" value="TetR_C_33"/>
    <property type="match status" value="1"/>
</dbReference>
<dbReference type="RefSeq" id="WP_169585737.1">
    <property type="nucleotide sequence ID" value="NZ_VCQU01000002.1"/>
</dbReference>
<dbReference type="PANTHER" id="PTHR30055">
    <property type="entry name" value="HTH-TYPE TRANSCRIPTIONAL REGULATOR RUTR"/>
    <property type="match status" value="1"/>
</dbReference>
<evidence type="ECO:0000256" key="3">
    <source>
        <dbReference type="ARBA" id="ARBA00023163"/>
    </source>
</evidence>
<dbReference type="Pfam" id="PF00440">
    <property type="entry name" value="TetR_N"/>
    <property type="match status" value="1"/>
</dbReference>
<keyword evidence="1" id="KW-0805">Transcription regulation</keyword>
<dbReference type="InterPro" id="IPR009057">
    <property type="entry name" value="Homeodomain-like_sf"/>
</dbReference>
<dbReference type="GO" id="GO:0003700">
    <property type="term" value="F:DNA-binding transcription factor activity"/>
    <property type="evidence" value="ECO:0007669"/>
    <property type="project" value="TreeGrafter"/>
</dbReference>
<accession>A0A848K9C9</accession>
<organism evidence="6 7">
    <name type="scientific">Antrihabitans stalactiti</name>
    <dbReference type="NCBI Taxonomy" id="2584121"/>
    <lineage>
        <taxon>Bacteria</taxon>
        <taxon>Bacillati</taxon>
        <taxon>Actinomycetota</taxon>
        <taxon>Actinomycetes</taxon>
        <taxon>Mycobacteriales</taxon>
        <taxon>Nocardiaceae</taxon>
        <taxon>Antrihabitans</taxon>
    </lineage>
</organism>
<feature type="DNA-binding region" description="H-T-H motif" evidence="4">
    <location>
        <begin position="35"/>
        <end position="54"/>
    </location>
</feature>
<reference evidence="6 7" key="2">
    <citation type="submission" date="2020-06" db="EMBL/GenBank/DDBJ databases">
        <title>Antribacter stalactiti gen. nov., sp. nov., a new member of the family Nacardiaceae isolated from a cave.</title>
        <authorList>
            <person name="Kim I.S."/>
        </authorList>
    </citation>
    <scope>NUCLEOTIDE SEQUENCE [LARGE SCALE GENOMIC DNA]</scope>
    <source>
        <strain evidence="6 7">YC2-7</strain>
    </source>
</reference>
<gene>
    <name evidence="6" type="ORF">FGL95_08290</name>
</gene>
<dbReference type="InterPro" id="IPR025996">
    <property type="entry name" value="MT1864/Rv1816-like_C"/>
</dbReference>
<dbReference type="InterPro" id="IPR001647">
    <property type="entry name" value="HTH_TetR"/>
</dbReference>
<dbReference type="InterPro" id="IPR036271">
    <property type="entry name" value="Tet_transcr_reg_TetR-rel_C_sf"/>
</dbReference>
<dbReference type="SUPFAM" id="SSF46689">
    <property type="entry name" value="Homeodomain-like"/>
    <property type="match status" value="1"/>
</dbReference>
<dbReference type="PANTHER" id="PTHR30055:SF220">
    <property type="entry name" value="TETR-FAMILY REGULATORY PROTEIN"/>
    <property type="match status" value="1"/>
</dbReference>
<dbReference type="PROSITE" id="PS50977">
    <property type="entry name" value="HTH_TETR_2"/>
    <property type="match status" value="1"/>
</dbReference>
<name>A0A848K9C9_9NOCA</name>
<evidence type="ECO:0000256" key="4">
    <source>
        <dbReference type="PROSITE-ProRule" id="PRU00335"/>
    </source>
</evidence>
<dbReference type="Proteomes" id="UP000535543">
    <property type="component" value="Unassembled WGS sequence"/>
</dbReference>